<protein>
    <recommendedName>
        <fullName evidence="3">Oxaloacetate decarboxylase</fullName>
    </recommendedName>
</protein>
<dbReference type="AlphaFoldDB" id="A0A3B0WJ67"/>
<evidence type="ECO:0000313" key="2">
    <source>
        <dbReference type="EMBL" id="VAW49459.1"/>
    </source>
</evidence>
<keyword evidence="1" id="KW-0812">Transmembrane</keyword>
<accession>A0A3B0WJ67</accession>
<feature type="transmembrane region" description="Helical" evidence="1">
    <location>
        <begin position="12"/>
        <end position="36"/>
    </location>
</feature>
<name>A0A3B0WJ67_9ZZZZ</name>
<organism evidence="2">
    <name type="scientific">hydrothermal vent metagenome</name>
    <dbReference type="NCBI Taxonomy" id="652676"/>
    <lineage>
        <taxon>unclassified sequences</taxon>
        <taxon>metagenomes</taxon>
        <taxon>ecological metagenomes</taxon>
    </lineage>
</organism>
<keyword evidence="1" id="KW-0472">Membrane</keyword>
<evidence type="ECO:0000256" key="1">
    <source>
        <dbReference type="SAM" id="Phobius"/>
    </source>
</evidence>
<reference evidence="2" key="1">
    <citation type="submission" date="2018-06" db="EMBL/GenBank/DDBJ databases">
        <authorList>
            <person name="Zhirakovskaya E."/>
        </authorList>
    </citation>
    <scope>NUCLEOTIDE SEQUENCE</scope>
</reference>
<proteinExistence type="predicted"/>
<gene>
    <name evidence="2" type="ORF">MNBD_GAMMA03-2155</name>
</gene>
<keyword evidence="1" id="KW-1133">Transmembrane helix</keyword>
<dbReference type="EMBL" id="UOFC01000283">
    <property type="protein sequence ID" value="VAW49459.1"/>
    <property type="molecule type" value="Genomic_DNA"/>
</dbReference>
<sequence length="48" mass="5301">MPDMENIASALLLTLGFVAVSILIVGLAMWGVFRFFKNTENKSSKKDP</sequence>
<evidence type="ECO:0008006" key="3">
    <source>
        <dbReference type="Google" id="ProtNLM"/>
    </source>
</evidence>